<dbReference type="InterPro" id="IPR046349">
    <property type="entry name" value="C1-like_sf"/>
</dbReference>
<feature type="compositionally biased region" description="Polar residues" evidence="3">
    <location>
        <begin position="391"/>
        <end position="403"/>
    </location>
</feature>
<evidence type="ECO:0000313" key="6">
    <source>
        <dbReference type="EMBL" id="CAB9499353.1"/>
    </source>
</evidence>
<feature type="region of interest" description="Disordered" evidence="3">
    <location>
        <begin position="13"/>
        <end position="458"/>
    </location>
</feature>
<comment type="caution">
    <text evidence="6">The sequence shown here is derived from an EMBL/GenBank/DDBJ whole genome shotgun (WGS) entry which is preliminary data.</text>
</comment>
<dbReference type="PROSITE" id="PS50081">
    <property type="entry name" value="ZF_DAG_PE_2"/>
    <property type="match status" value="1"/>
</dbReference>
<feature type="compositionally biased region" description="Basic residues" evidence="3">
    <location>
        <begin position="72"/>
        <end position="85"/>
    </location>
</feature>
<dbReference type="SUPFAM" id="SSF57889">
    <property type="entry name" value="Cysteine-rich domain"/>
    <property type="match status" value="1"/>
</dbReference>
<reference evidence="6" key="1">
    <citation type="submission" date="2020-06" db="EMBL/GenBank/DDBJ databases">
        <authorList>
            <consortium name="Plant Systems Biology data submission"/>
        </authorList>
    </citation>
    <scope>NUCLEOTIDE SEQUENCE</scope>
    <source>
        <strain evidence="6">D6</strain>
    </source>
</reference>
<feature type="compositionally biased region" description="Polar residues" evidence="3">
    <location>
        <begin position="294"/>
        <end position="303"/>
    </location>
</feature>
<evidence type="ECO:0000256" key="4">
    <source>
        <dbReference type="SAM" id="Phobius"/>
    </source>
</evidence>
<evidence type="ECO:0000256" key="2">
    <source>
        <dbReference type="ARBA" id="ARBA00022833"/>
    </source>
</evidence>
<evidence type="ECO:0000259" key="5">
    <source>
        <dbReference type="PROSITE" id="PS50081"/>
    </source>
</evidence>
<feature type="transmembrane region" description="Helical" evidence="4">
    <location>
        <begin position="1779"/>
        <end position="1806"/>
    </location>
</feature>
<feature type="compositionally biased region" description="Low complexity" evidence="3">
    <location>
        <begin position="176"/>
        <end position="195"/>
    </location>
</feature>
<keyword evidence="1" id="KW-0479">Metal-binding</keyword>
<feature type="compositionally biased region" description="Acidic residues" evidence="3">
    <location>
        <begin position="19"/>
        <end position="31"/>
    </location>
</feature>
<dbReference type="Proteomes" id="UP001153069">
    <property type="component" value="Unassembled WGS sequence"/>
</dbReference>
<dbReference type="Gene3D" id="3.30.60.20">
    <property type="match status" value="1"/>
</dbReference>
<dbReference type="EMBL" id="CAICTM010000058">
    <property type="protein sequence ID" value="CAB9499353.1"/>
    <property type="molecule type" value="Genomic_DNA"/>
</dbReference>
<feature type="domain" description="Phorbol-ester/DAG-type" evidence="5">
    <location>
        <begin position="1026"/>
        <end position="1078"/>
    </location>
</feature>
<feature type="compositionally biased region" description="Polar residues" evidence="3">
    <location>
        <begin position="610"/>
        <end position="626"/>
    </location>
</feature>
<evidence type="ECO:0000256" key="1">
    <source>
        <dbReference type="ARBA" id="ARBA00022723"/>
    </source>
</evidence>
<feature type="region of interest" description="Disordered" evidence="3">
    <location>
        <begin position="536"/>
        <end position="626"/>
    </location>
</feature>
<feature type="compositionally biased region" description="Polar residues" evidence="3">
    <location>
        <begin position="342"/>
        <end position="357"/>
    </location>
</feature>
<feature type="compositionally biased region" description="Acidic residues" evidence="3">
    <location>
        <begin position="572"/>
        <end position="583"/>
    </location>
</feature>
<dbReference type="InterPro" id="IPR002219">
    <property type="entry name" value="PKC_DAG/PE"/>
</dbReference>
<sequence length="2021" mass="222809">MNWLNSLDNILERGLVGREDDEYTEDDDDYSESAGNDNNNGTWSEDDDDESTDHVQLAFVSKDEENSAAKARGTKAKKEAPKKKQGSPNLPSKISITNQPRQGKAPNSGGGSASAAVRPGNIRLRMMRNLPSDDDESDSEDEGASDNKLILSSENRVEKDIIPTPSLTNQQIRQVPLQESMPQSEQPQEQLQLPENDNNKLPRTLKNDSVPVVDERKLLEEQSQHDSVERAVEKQTQELGNLGETAQNETYPGSDKPPKIMGLSDPHPAEQPDQRPQSKVPENDSRGGDAARAQENTLLNTDAPTEKQTHFSDNTQTSEISRADTSSGTDQVRNDADPAASLPQQQDNPKSSVSTDTAIHDEGNKTTANAKQGRGSWVPALSPLSLSSQSNTETEPSPASNILQPAHYRKQALQPYESPISQTITVTPADYRKQAMQPYESPSKAVSDDSGVVGSVLGKKVSPRETQLPGYTQSSFPTFSAPLPLPTLSVSATPPRAALEVLPVSENDAIQCLSMATPIQSNKQLINIVAPPEETAGNVQPKLAPPPVMAEPSTNESVASSGWSWSARSVEGDDNVSDDETVENQESSLLDSGKESQPRAIVEASFLIKQPQQQTNQQSGDSSNTDLKAKTALDYFSDEEVKTLASELEELRSVVDAVGHDEIKNAQSDADDQQHSDFESSLNLKEQVTSQPDTDSVGEHKDDGLRDQRATPEGSVAPLNDVPYKVFVNKPTSEIESQEESGIDSSLQHTELEPIRTSIIEDVSQQSASAKTIKKVTPSSPFEVDRFSTTWNEEASNLAPLNCYGAFHFKLLRAQRLPCPIGTTVRAVVSLSPWKGSARTRKTTTFLLDQEANSFDHGVCALWDDKEVGSTVSLVHAYASEATPVPTLKLQLMMSPMNMLEFSMCSLSLPCDDLMKCPGQWTRQWFLAEMSDVKTSNDGQFFGEDHRAAMELEAIFVPEDRSLGYSFLNLGQLSETQFDEDSVVIDPSASDPTKIEKSGAVKSQEIDVERTAEAQEKDELAPAGTPHLLRIKKFWKPAHCAQCSTSLFGWNKASFRCEACGVDSCGDCRLHLDVQLPCGSSRAADIVSKAIQNKLTVTRFLETMAPVDEVYQERKQREKLWPDGEMSMADTRTVTESGTLSGTRVEKGRVGVLKLNVARACVFGDSLSPVAEPDEVTNHQGELRPGDYYVRVCRTDSDGFARTRSIPSDGNLKFEETSEMRLDASHYGVNFFIEVVDALTDKPVGTSVLTTQGLLQQQRDHQIESGAMAILTLGTKPPVFKGKRRMTLELRTGVKRGITSDFFVPTDSKAEQGNISGWVEISVGLEEDVNRLYSGSTPYECPPPPPDTLNLATLNLHISRISDLVEDLGNFLGAYQYLVSWKDPLLTGFTFMMFLALSVKFDSEYVGCLPFLLVMLFMLYSAFSRTKFARKACFVNEEAEEWRSAEKEIGVKYSLHRPIGRMDVSVTKGTNIRSRELGLPGNVACRVYYDPLRFASKKQREKLIDVDKSAKTIHDIGTTESKYTAEPVWESLNESDEAKRLKQVLPRHGLFFEEEASQAESCEFPILQPFKVDDDDDGDFHSATLEPWAASTGGVVFQIRFTDILNLLPGSDQIFGEVVIPLSTLVERREMSGWYDVLDVGTKMFSGADESHVNGPPGYIETDKPVVSGLSEASLAEGTNVPKVFLSLKWSPPDDSTSSIETEHEASMVIQEELLRWEVTNRDKDKLKKLVVGTTGAFKTVSGFAGTLQLIQNFLGKVVNTIEAVRNLLNFTDPFKSTVVLSLVTILWLILSLVPTRVVVLVAGLAQFGITAKTRLEKIFVTEDADINDDASEASGLDDEDADAPVVLWLKNAFLGLPTDEELRKAYFWEGRRIGAKTRERYSSEKRLARLQRLWRAQWHATLKIRVDTSTKKKTKKGTADPTWDTIFAVVQGRRFLWWKTVTDFDNGATPSGRIFLAGHAGLSGLSPLEMREINPKDVPLVVGIFGRGLKEQQRITLLLPSEELKDSLENAIIDASVKED</sequence>
<keyword evidence="4" id="KW-0812">Transmembrane</keyword>
<feature type="compositionally biased region" description="Low complexity" evidence="3">
    <location>
        <begin position="381"/>
        <end position="390"/>
    </location>
</feature>
<feature type="compositionally biased region" description="Polar residues" evidence="3">
    <location>
        <begin position="311"/>
        <end position="331"/>
    </location>
</feature>
<organism evidence="6 7">
    <name type="scientific">Seminavis robusta</name>
    <dbReference type="NCBI Taxonomy" id="568900"/>
    <lineage>
        <taxon>Eukaryota</taxon>
        <taxon>Sar</taxon>
        <taxon>Stramenopiles</taxon>
        <taxon>Ochrophyta</taxon>
        <taxon>Bacillariophyta</taxon>
        <taxon>Bacillariophyceae</taxon>
        <taxon>Bacillariophycidae</taxon>
        <taxon>Naviculales</taxon>
        <taxon>Naviculaceae</taxon>
        <taxon>Seminavis</taxon>
    </lineage>
</organism>
<feature type="compositionally biased region" description="Acidic residues" evidence="3">
    <location>
        <begin position="132"/>
        <end position="144"/>
    </location>
</feature>
<gene>
    <name evidence="6" type="ORF">SEMRO_59_G034060.1</name>
</gene>
<keyword evidence="2" id="KW-0862">Zinc</keyword>
<evidence type="ECO:0000256" key="3">
    <source>
        <dbReference type="SAM" id="MobiDB-lite"/>
    </source>
</evidence>
<name>A0A9N8DAE1_9STRA</name>
<protein>
    <submittedName>
        <fullName evidence="6">C1</fullName>
    </submittedName>
</protein>
<feature type="compositionally biased region" description="Basic and acidic residues" evidence="3">
    <location>
        <begin position="697"/>
        <end position="710"/>
    </location>
</feature>
<dbReference type="GO" id="GO:0046872">
    <property type="term" value="F:metal ion binding"/>
    <property type="evidence" value="ECO:0007669"/>
    <property type="project" value="UniProtKB-KW"/>
</dbReference>
<keyword evidence="4" id="KW-0472">Membrane</keyword>
<feature type="region of interest" description="Disordered" evidence="3">
    <location>
        <begin position="662"/>
        <end position="718"/>
    </location>
</feature>
<evidence type="ECO:0000313" key="7">
    <source>
        <dbReference type="Proteomes" id="UP001153069"/>
    </source>
</evidence>
<feature type="compositionally biased region" description="Polar residues" evidence="3">
    <location>
        <begin position="552"/>
        <end position="567"/>
    </location>
</feature>
<dbReference type="OrthoDB" id="5973539at2759"/>
<proteinExistence type="predicted"/>
<feature type="transmembrane region" description="Helical" evidence="4">
    <location>
        <begin position="1404"/>
        <end position="1423"/>
    </location>
</feature>
<accession>A0A9N8DAE1</accession>
<feature type="compositionally biased region" description="Low complexity" evidence="3">
    <location>
        <begin position="443"/>
        <end position="458"/>
    </location>
</feature>
<feature type="compositionally biased region" description="Polar residues" evidence="3">
    <location>
        <begin position="679"/>
        <end position="694"/>
    </location>
</feature>
<feature type="compositionally biased region" description="Polar residues" evidence="3">
    <location>
        <begin position="86"/>
        <end position="101"/>
    </location>
</feature>
<feature type="transmembrane region" description="Helical" evidence="4">
    <location>
        <begin position="1730"/>
        <end position="1751"/>
    </location>
</feature>
<keyword evidence="7" id="KW-1185">Reference proteome</keyword>
<keyword evidence="4" id="KW-1133">Transmembrane helix</keyword>
<feature type="compositionally biased region" description="Basic and acidic residues" evidence="3">
    <location>
        <begin position="213"/>
        <end position="236"/>
    </location>
</feature>